<evidence type="ECO:0000313" key="8">
    <source>
        <dbReference type="Proteomes" id="UP000503336"/>
    </source>
</evidence>
<dbReference type="GO" id="GO:1904680">
    <property type="term" value="F:peptide transmembrane transporter activity"/>
    <property type="evidence" value="ECO:0007669"/>
    <property type="project" value="TreeGrafter"/>
</dbReference>
<organism evidence="7 8">
    <name type="scientific">Pikeienuella piscinae</name>
    <dbReference type="NCBI Taxonomy" id="2748098"/>
    <lineage>
        <taxon>Bacteria</taxon>
        <taxon>Pseudomonadati</taxon>
        <taxon>Pseudomonadota</taxon>
        <taxon>Alphaproteobacteria</taxon>
        <taxon>Rhodobacterales</taxon>
        <taxon>Paracoccaceae</taxon>
        <taxon>Pikeienuella</taxon>
    </lineage>
</organism>
<dbReference type="Pfam" id="PF00496">
    <property type="entry name" value="SBP_bac_5"/>
    <property type="match status" value="1"/>
</dbReference>
<dbReference type="InterPro" id="IPR000914">
    <property type="entry name" value="SBP_5_dom"/>
</dbReference>
<evidence type="ECO:0000313" key="7">
    <source>
        <dbReference type="EMBL" id="QIE54072.1"/>
    </source>
</evidence>
<dbReference type="PANTHER" id="PTHR30290:SF9">
    <property type="entry name" value="OLIGOPEPTIDE-BINDING PROTEIN APPA"/>
    <property type="match status" value="1"/>
</dbReference>
<feature type="signal peptide" evidence="5">
    <location>
        <begin position="1"/>
        <end position="26"/>
    </location>
</feature>
<dbReference type="Gene3D" id="3.40.190.10">
    <property type="entry name" value="Periplasmic binding protein-like II"/>
    <property type="match status" value="1"/>
</dbReference>
<evidence type="ECO:0000256" key="2">
    <source>
        <dbReference type="ARBA" id="ARBA00005695"/>
    </source>
</evidence>
<dbReference type="EMBL" id="CP049056">
    <property type="protein sequence ID" value="QIE54072.1"/>
    <property type="molecule type" value="Genomic_DNA"/>
</dbReference>
<comment type="similarity">
    <text evidence="2">Belongs to the bacterial solute-binding protein 5 family.</text>
</comment>
<name>A0A7L5BSU0_9RHOB</name>
<accession>A0A7L5BSU0</accession>
<feature type="chain" id="PRO_5029602493" evidence="5">
    <location>
        <begin position="27"/>
        <end position="524"/>
    </location>
</feature>
<dbReference type="PANTHER" id="PTHR30290">
    <property type="entry name" value="PERIPLASMIC BINDING COMPONENT OF ABC TRANSPORTER"/>
    <property type="match status" value="1"/>
</dbReference>
<evidence type="ECO:0000259" key="6">
    <source>
        <dbReference type="Pfam" id="PF00496"/>
    </source>
</evidence>
<dbReference type="SUPFAM" id="SSF53850">
    <property type="entry name" value="Periplasmic binding protein-like II"/>
    <property type="match status" value="1"/>
</dbReference>
<dbReference type="RefSeq" id="WP_165093733.1">
    <property type="nucleotide sequence ID" value="NZ_CP049056.1"/>
</dbReference>
<dbReference type="Gene3D" id="3.10.105.10">
    <property type="entry name" value="Dipeptide-binding Protein, Domain 3"/>
    <property type="match status" value="1"/>
</dbReference>
<keyword evidence="3" id="KW-0813">Transport</keyword>
<dbReference type="GO" id="GO:0030288">
    <property type="term" value="C:outer membrane-bounded periplasmic space"/>
    <property type="evidence" value="ECO:0007669"/>
    <property type="project" value="UniProtKB-ARBA"/>
</dbReference>
<dbReference type="InterPro" id="IPR030678">
    <property type="entry name" value="Peptide/Ni-bd"/>
</dbReference>
<evidence type="ECO:0000256" key="3">
    <source>
        <dbReference type="ARBA" id="ARBA00022448"/>
    </source>
</evidence>
<dbReference type="AlphaFoldDB" id="A0A7L5BSU0"/>
<dbReference type="PIRSF" id="PIRSF002741">
    <property type="entry name" value="MppA"/>
    <property type="match status" value="1"/>
</dbReference>
<protein>
    <submittedName>
        <fullName evidence="7">ABC transporter substrate-binding protein</fullName>
    </submittedName>
</protein>
<evidence type="ECO:0000256" key="4">
    <source>
        <dbReference type="ARBA" id="ARBA00022729"/>
    </source>
</evidence>
<sequence length="524" mass="57811">MRRIQLTGASALALAAALAAATPAAAENVFRWASQGDALTLDPMSQNEGPTIAMNGQIYESLVTRDPELNLQPELATSWEGGNDGWVFHLREGVKFHDGADFTAEDVAFSFKRAMAESSDYKEQVSSVADVEILDDHTVKVITKGPNPILPNEITSLYMMDSDWSKEHDVETPQDYAASEETFAVRNANGTGPFRVVSRAPDELTVLERNKEWWGASEFPGNIDRIEYRPIKNAATRVAALLSGELDFVLDPPLQDLERIKATDGLGVKTVAQIRSIFFGMDEGSDELRSSDVKGKNPFKDVKVRMAVNHAIDKEAIKRVVMEGLSFPTGMITPPGVLGNTPENDPPYSFDPELSKSLLAEAGYPDGFTVQLDCPNDRYNNDEKICQAAVAMLAKVGIKVNLEAIPKSQHFPKLQNRETDFYMLGWGVPTLDSHYVFAYLVDGEGSWNATGYSNPRVNEITDLIATEMDVEKRTALIDEAWTIIKEDAPYAPIHHQVIAWGISDKFDVPIGADDALRPRYIVAK</sequence>
<dbReference type="CDD" id="cd08498">
    <property type="entry name" value="PBP2_NikA_DppA_OppA_like_2"/>
    <property type="match status" value="1"/>
</dbReference>
<dbReference type="KEGG" id="hdh:G5B40_00610"/>
<proteinExistence type="inferred from homology"/>
<keyword evidence="4 5" id="KW-0732">Signal</keyword>
<keyword evidence="8" id="KW-1185">Reference proteome</keyword>
<dbReference type="Proteomes" id="UP000503336">
    <property type="component" value="Chromosome"/>
</dbReference>
<dbReference type="GO" id="GO:0015833">
    <property type="term" value="P:peptide transport"/>
    <property type="evidence" value="ECO:0007669"/>
    <property type="project" value="TreeGrafter"/>
</dbReference>
<gene>
    <name evidence="7" type="ORF">G5B40_00610</name>
</gene>
<dbReference type="GO" id="GO:0043190">
    <property type="term" value="C:ATP-binding cassette (ABC) transporter complex"/>
    <property type="evidence" value="ECO:0007669"/>
    <property type="project" value="InterPro"/>
</dbReference>
<evidence type="ECO:0000256" key="1">
    <source>
        <dbReference type="ARBA" id="ARBA00004418"/>
    </source>
</evidence>
<reference evidence="7 8" key="1">
    <citation type="submission" date="2020-02" db="EMBL/GenBank/DDBJ databases">
        <title>complete genome sequence of Rhodobacteraceae bacterium.</title>
        <authorList>
            <person name="Park J."/>
            <person name="Kim Y.-S."/>
            <person name="Kim K.-H."/>
        </authorList>
    </citation>
    <scope>NUCLEOTIDE SEQUENCE [LARGE SCALE GENOMIC DNA]</scope>
    <source>
        <strain evidence="7 8">RR4-56</strain>
    </source>
</reference>
<feature type="domain" description="Solute-binding protein family 5" evidence="6">
    <location>
        <begin position="71"/>
        <end position="445"/>
    </location>
</feature>
<comment type="subcellular location">
    <subcellularLocation>
        <location evidence="1">Periplasm</location>
    </subcellularLocation>
</comment>
<dbReference type="InterPro" id="IPR039424">
    <property type="entry name" value="SBP_5"/>
</dbReference>
<evidence type="ECO:0000256" key="5">
    <source>
        <dbReference type="SAM" id="SignalP"/>
    </source>
</evidence>